<proteinExistence type="predicted"/>
<accession>A0AAV6IE10</accession>
<dbReference type="AlphaFoldDB" id="A0AAV6IE10"/>
<reference evidence="1" key="1">
    <citation type="submission" date="2020-08" db="EMBL/GenBank/DDBJ databases">
        <title>Plant Genome Project.</title>
        <authorList>
            <person name="Zhang R.-G."/>
        </authorList>
    </citation>
    <scope>NUCLEOTIDE SEQUENCE</scope>
    <source>
        <strain evidence="1">WSP0</strain>
        <tissue evidence="1">Leaf</tissue>
    </source>
</reference>
<sequence length="80" mass="8930">MQRESCVCGYMQTAMLSVLRAVKETSGLNKFAFPPRGFINSTKEKSDLSIYSPYSFITPVVTLQEIIFSSREPACKVITS</sequence>
<evidence type="ECO:0000313" key="2">
    <source>
        <dbReference type="Proteomes" id="UP000823749"/>
    </source>
</evidence>
<dbReference type="Proteomes" id="UP000823749">
    <property type="component" value="Chromosome 11"/>
</dbReference>
<comment type="caution">
    <text evidence="1">The sequence shown here is derived from an EMBL/GenBank/DDBJ whole genome shotgun (WGS) entry which is preliminary data.</text>
</comment>
<protein>
    <submittedName>
        <fullName evidence="1">Uncharacterized protein</fullName>
    </submittedName>
</protein>
<evidence type="ECO:0000313" key="1">
    <source>
        <dbReference type="EMBL" id="KAG5526728.1"/>
    </source>
</evidence>
<keyword evidence="2" id="KW-1185">Reference proteome</keyword>
<organism evidence="1 2">
    <name type="scientific">Rhododendron griersonianum</name>
    <dbReference type="NCBI Taxonomy" id="479676"/>
    <lineage>
        <taxon>Eukaryota</taxon>
        <taxon>Viridiplantae</taxon>
        <taxon>Streptophyta</taxon>
        <taxon>Embryophyta</taxon>
        <taxon>Tracheophyta</taxon>
        <taxon>Spermatophyta</taxon>
        <taxon>Magnoliopsida</taxon>
        <taxon>eudicotyledons</taxon>
        <taxon>Gunneridae</taxon>
        <taxon>Pentapetalae</taxon>
        <taxon>asterids</taxon>
        <taxon>Ericales</taxon>
        <taxon>Ericaceae</taxon>
        <taxon>Ericoideae</taxon>
        <taxon>Rhodoreae</taxon>
        <taxon>Rhododendron</taxon>
    </lineage>
</organism>
<dbReference type="EMBL" id="JACTNZ010000011">
    <property type="protein sequence ID" value="KAG5526728.1"/>
    <property type="molecule type" value="Genomic_DNA"/>
</dbReference>
<gene>
    <name evidence="1" type="ORF">RHGRI_032850</name>
</gene>
<name>A0AAV6IE10_9ERIC</name>